<dbReference type="AlphaFoldDB" id="A0A926RT51"/>
<dbReference type="InterPro" id="IPR032710">
    <property type="entry name" value="NTF2-like_dom_sf"/>
</dbReference>
<dbReference type="Pfam" id="PF04542">
    <property type="entry name" value="Sigma70_r2"/>
    <property type="match status" value="1"/>
</dbReference>
<dbReference type="InterPro" id="IPR013249">
    <property type="entry name" value="RNA_pol_sigma70_r4_t2"/>
</dbReference>
<evidence type="ECO:0000259" key="3">
    <source>
        <dbReference type="Pfam" id="PF08281"/>
    </source>
</evidence>
<evidence type="ECO:0000313" key="4">
    <source>
        <dbReference type="EMBL" id="MBD1371248.1"/>
    </source>
</evidence>
<organism evidence="4 5">
    <name type="scientific">Polycladospora coralii</name>
    <dbReference type="NCBI Taxonomy" id="2771432"/>
    <lineage>
        <taxon>Bacteria</taxon>
        <taxon>Bacillati</taxon>
        <taxon>Bacillota</taxon>
        <taxon>Bacilli</taxon>
        <taxon>Bacillales</taxon>
        <taxon>Thermoactinomycetaceae</taxon>
        <taxon>Polycladospora</taxon>
    </lineage>
</organism>
<sequence>MKNENMTGLELGKEEKTIHTIENMYQAYYPLLFSIGYRMTGSVMDTEDLIQDTIFKAIQSVEWKVIENKQAYLCKMLSRRCLDYLKSATKQRETYIGEWLPEPILYNESNDFPEQKLEEKESIGFAYLHMLEKLTATERVVFLLREVFQHEYQEIADVVNKSEVNCRKVYSRAKAKLHNIERDPLIDHRQNQQLIHQFISALNIGDEIKLSQLLADDVVIYSDGGGKVMAATRPINNLSRVLPFLLGIVRKTRDYTYEIKVINGQPGVLFFRDEQLVSVCQYTWINQQIKQLHFLLNPDKLRYIATQLETSKFI</sequence>
<feature type="domain" description="RNA polymerase sigma-70 region 2" evidence="2">
    <location>
        <begin position="24"/>
        <end position="89"/>
    </location>
</feature>
<dbReference type="Gene3D" id="1.10.1740.10">
    <property type="match status" value="1"/>
</dbReference>
<dbReference type="PANTHER" id="PTHR30173:SF36">
    <property type="entry name" value="ECF RNA POLYMERASE SIGMA FACTOR SIGJ"/>
    <property type="match status" value="1"/>
</dbReference>
<dbReference type="InterPro" id="IPR007627">
    <property type="entry name" value="RNA_pol_sigma70_r2"/>
</dbReference>
<dbReference type="GO" id="GO:0006352">
    <property type="term" value="P:DNA-templated transcription initiation"/>
    <property type="evidence" value="ECO:0007669"/>
    <property type="project" value="InterPro"/>
</dbReference>
<evidence type="ECO:0000259" key="2">
    <source>
        <dbReference type="Pfam" id="PF04542"/>
    </source>
</evidence>
<dbReference type="NCBIfam" id="TIGR02937">
    <property type="entry name" value="sigma70-ECF"/>
    <property type="match status" value="1"/>
</dbReference>
<comment type="subunit">
    <text evidence="1">Interacts transiently with the RNA polymerase catalytic core formed by RpoA, RpoB, RpoC and RpoZ (2 alpha, 1 beta, 1 beta' and 1 omega subunit) to form the RNA polymerase holoenzyme that can initiate transcription.</text>
</comment>
<dbReference type="RefSeq" id="WP_191141434.1">
    <property type="nucleotide sequence ID" value="NZ_JACXAH010000002.1"/>
</dbReference>
<feature type="domain" description="RNA polymerase sigma factor 70 region 4 type 2" evidence="3">
    <location>
        <begin position="127"/>
        <end position="177"/>
    </location>
</feature>
<dbReference type="PANTHER" id="PTHR30173">
    <property type="entry name" value="SIGMA 19 FACTOR"/>
    <property type="match status" value="1"/>
</dbReference>
<name>A0A926RT51_9BACL</name>
<reference evidence="4" key="1">
    <citation type="submission" date="2020-09" db="EMBL/GenBank/DDBJ databases">
        <title>A novel bacterium of genus Hazenella, isolated from South China Sea.</title>
        <authorList>
            <person name="Huang H."/>
            <person name="Mo K."/>
            <person name="Hu Y."/>
        </authorList>
    </citation>
    <scope>NUCLEOTIDE SEQUENCE</scope>
    <source>
        <strain evidence="4">IB182357</strain>
    </source>
</reference>
<dbReference type="SUPFAM" id="SSF88946">
    <property type="entry name" value="Sigma2 domain of RNA polymerase sigma factors"/>
    <property type="match status" value="1"/>
</dbReference>
<comment type="caution">
    <text evidence="4">The sequence shown here is derived from an EMBL/GenBank/DDBJ whole genome shotgun (WGS) entry which is preliminary data.</text>
</comment>
<protein>
    <submittedName>
        <fullName evidence="4">RNA polymerase sigma factor SigJ</fullName>
    </submittedName>
</protein>
<dbReference type="InterPro" id="IPR036388">
    <property type="entry name" value="WH-like_DNA-bd_sf"/>
</dbReference>
<dbReference type="SUPFAM" id="SSF88659">
    <property type="entry name" value="Sigma3 and sigma4 domains of RNA polymerase sigma factors"/>
    <property type="match status" value="1"/>
</dbReference>
<dbReference type="SUPFAM" id="SSF54427">
    <property type="entry name" value="NTF2-like"/>
    <property type="match status" value="1"/>
</dbReference>
<accession>A0A926RT51</accession>
<evidence type="ECO:0000256" key="1">
    <source>
        <dbReference type="ARBA" id="ARBA00011344"/>
    </source>
</evidence>
<dbReference type="Gene3D" id="1.10.10.10">
    <property type="entry name" value="Winged helix-like DNA-binding domain superfamily/Winged helix DNA-binding domain"/>
    <property type="match status" value="1"/>
</dbReference>
<gene>
    <name evidence="4" type="primary">sigJ</name>
    <name evidence="4" type="ORF">IC620_02605</name>
</gene>
<dbReference type="InterPro" id="IPR052704">
    <property type="entry name" value="ECF_Sigma-70_Domain"/>
</dbReference>
<keyword evidence="5" id="KW-1185">Reference proteome</keyword>
<dbReference type="GO" id="GO:0016987">
    <property type="term" value="F:sigma factor activity"/>
    <property type="evidence" value="ECO:0007669"/>
    <property type="project" value="InterPro"/>
</dbReference>
<dbReference type="InterPro" id="IPR013324">
    <property type="entry name" value="RNA_pol_sigma_r3/r4-like"/>
</dbReference>
<dbReference type="InterPro" id="IPR013325">
    <property type="entry name" value="RNA_pol_sigma_r2"/>
</dbReference>
<dbReference type="Pfam" id="PF08281">
    <property type="entry name" value="Sigma70_r4_2"/>
    <property type="match status" value="1"/>
</dbReference>
<dbReference type="NCBIfam" id="NF007214">
    <property type="entry name" value="PRK09636.1"/>
    <property type="match status" value="1"/>
</dbReference>
<dbReference type="Proteomes" id="UP000661691">
    <property type="component" value="Unassembled WGS sequence"/>
</dbReference>
<dbReference type="EMBL" id="JACXAH010000002">
    <property type="protein sequence ID" value="MBD1371248.1"/>
    <property type="molecule type" value="Genomic_DNA"/>
</dbReference>
<dbReference type="InterPro" id="IPR014284">
    <property type="entry name" value="RNA_pol_sigma-70_dom"/>
</dbReference>
<dbReference type="GO" id="GO:0003677">
    <property type="term" value="F:DNA binding"/>
    <property type="evidence" value="ECO:0007669"/>
    <property type="project" value="InterPro"/>
</dbReference>
<evidence type="ECO:0000313" key="5">
    <source>
        <dbReference type="Proteomes" id="UP000661691"/>
    </source>
</evidence>
<proteinExistence type="predicted"/>